<accession>A0A5C6FEG5</accession>
<evidence type="ECO:0000313" key="4">
    <source>
        <dbReference type="Proteomes" id="UP000318288"/>
    </source>
</evidence>
<dbReference type="RefSeq" id="WP_146456477.1">
    <property type="nucleotide sequence ID" value="NZ_SJPW01000002.1"/>
</dbReference>
<name>A0A5C6FEG5_9BACT</name>
<organism evidence="3 4">
    <name type="scientific">Rubripirellula tenax</name>
    <dbReference type="NCBI Taxonomy" id="2528015"/>
    <lineage>
        <taxon>Bacteria</taxon>
        <taxon>Pseudomonadati</taxon>
        <taxon>Planctomycetota</taxon>
        <taxon>Planctomycetia</taxon>
        <taxon>Pirellulales</taxon>
        <taxon>Pirellulaceae</taxon>
        <taxon>Rubripirellula</taxon>
    </lineage>
</organism>
<evidence type="ECO:0000256" key="1">
    <source>
        <dbReference type="ARBA" id="ARBA00022729"/>
    </source>
</evidence>
<comment type="caution">
    <text evidence="3">The sequence shown here is derived from an EMBL/GenBank/DDBJ whole genome shotgun (WGS) entry which is preliminary data.</text>
</comment>
<dbReference type="InterPro" id="IPR013517">
    <property type="entry name" value="FG-GAP"/>
</dbReference>
<dbReference type="PANTHER" id="PTHR45460:SF2">
    <property type="entry name" value="ALPHA 1,3 GLUCANASE, GH71 FAMILY (EUROFUNG)"/>
    <property type="match status" value="1"/>
</dbReference>
<evidence type="ECO:0000256" key="2">
    <source>
        <dbReference type="SAM" id="MobiDB-lite"/>
    </source>
</evidence>
<dbReference type="Pfam" id="PF13517">
    <property type="entry name" value="FG-GAP_3"/>
    <property type="match status" value="1"/>
</dbReference>
<feature type="region of interest" description="Disordered" evidence="2">
    <location>
        <begin position="1206"/>
        <end position="1230"/>
    </location>
</feature>
<sequence>MNSKTTTIAVLLVGVLIAVAWIVASSKDQPGDLLGNKGAVDSDANAEIEISKQSELTRTALAATENLETEAAEKDWDTLFSQSPDDPSMLKNRALNRILKVDALAGQVANASLEAAVKQQARSQLPDAIAGARAAIDQFAEFSADPVIPVWMRTRIDMQEAALLPASMTKSLRRDIFTQLSEAVGGPIGKQPSSRMLGGSLIEVLGQMEDPIDGLPAETLAAAAETMRLLSDSHPENLFFALRAARLNIDTKSETAAPLVERTGSLARAISPMIARETKAIGMTPEELVADITAKIKSGDWSTAETRMLQWFNVLNGTEIVKTDRRLASPHPLDELSFDSLRRLSSVIAGGAPVPRGDQPIKFEMVPVQTPVPPWIATVVDMDLDLDSDIVTIDMESRIRAMRNDGDGVFVDAGSAKVKFVPAVIVVADLFVVDSSSPDRIRSGGTSVAGRHDTLPCLVLCGDDGVQLVCVDGRTETDDTKRFVFVDGDTGLGDVTGVVAAVAGDLEADGDLDLIFATKNDGVRMFVNRGNRTFFELPRSDEDFGRSDPVTALAIADLDRDLDLDLVTTHASGKVGMLENLLHLQFRGRTLDTISPVAGASQIAVEDVDGNVSWDLVVAGSDSSAIVFSQTAAAGAWTVDHIETADAIAAPFLIADVDNDSWLDLIADSGTASIGPWGFSDISDGSFGTERSEAADFNSDGAIDFAAVGDGSLGVAMNRTASPGHFLDVRFKGIDDNATGRVNHYAIGSVLELRFGPHYRARIVKSPSTHFGIDGYDNARFNAAGNVRAILPNGLTQTTRDIQADTLVEEEQTLKGSCPYLYAWDGEQFEFVTDCLWAAPLGLQVADGVVAKDRPWEYLKIDGRQIRPRSTDEGDRYEFRLTEELWEVAYFDEVAITAVDHPPDVDIWTNEKVGPGQIATPTIFAFGKSDRHTPAVAIDPLGQEVTDQVRRVDGNFMKGFDQRLRQGLCPPHWIDMTFDELSAEGSVYLVMTGWIMPADTSLNIQIDQNDELDPIEFPSVWVPDSESPSGWRNAIPFAGFPGGKTKTIVIDVTDVVDRDDVRMRVRTSAQIYWDAAELVVQSSPATFTTEPMELLSAEVAYHGYSARTKADAKSPELYDYNDASTTPRWPPLAGKLTAAGECTDLLRGWDDRMVVIGAGDEVRLTFAMPEKELPTGWVRDFVMHNVGWDKDADLNTLAGQTIGPLPYRSMTSYPPPVSESEEAEKRNELNEIHRQREQSFRDFWFRPTESL</sequence>
<evidence type="ECO:0000313" key="3">
    <source>
        <dbReference type="EMBL" id="TWU59107.1"/>
    </source>
</evidence>
<dbReference type="InterPro" id="IPR028994">
    <property type="entry name" value="Integrin_alpha_N"/>
</dbReference>
<evidence type="ECO:0008006" key="5">
    <source>
        <dbReference type="Google" id="ProtNLM"/>
    </source>
</evidence>
<dbReference type="Proteomes" id="UP000318288">
    <property type="component" value="Unassembled WGS sequence"/>
</dbReference>
<dbReference type="OrthoDB" id="221211at2"/>
<reference evidence="3 4" key="1">
    <citation type="submission" date="2019-02" db="EMBL/GenBank/DDBJ databases">
        <title>Deep-cultivation of Planctomycetes and their phenomic and genomic characterization uncovers novel biology.</title>
        <authorList>
            <person name="Wiegand S."/>
            <person name="Jogler M."/>
            <person name="Boedeker C."/>
            <person name="Pinto D."/>
            <person name="Vollmers J."/>
            <person name="Rivas-Marin E."/>
            <person name="Kohn T."/>
            <person name="Peeters S.H."/>
            <person name="Heuer A."/>
            <person name="Rast P."/>
            <person name="Oberbeckmann S."/>
            <person name="Bunk B."/>
            <person name="Jeske O."/>
            <person name="Meyerdierks A."/>
            <person name="Storesund J.E."/>
            <person name="Kallscheuer N."/>
            <person name="Luecker S."/>
            <person name="Lage O.M."/>
            <person name="Pohl T."/>
            <person name="Merkel B.J."/>
            <person name="Hornburger P."/>
            <person name="Mueller R.-W."/>
            <person name="Bruemmer F."/>
            <person name="Labrenz M."/>
            <person name="Spormann A.M."/>
            <person name="Op Den Camp H."/>
            <person name="Overmann J."/>
            <person name="Amann R."/>
            <person name="Jetten M.S.M."/>
            <person name="Mascher T."/>
            <person name="Medema M.H."/>
            <person name="Devos D.P."/>
            <person name="Kaster A.-K."/>
            <person name="Ovreas L."/>
            <person name="Rohde M."/>
            <person name="Galperin M.Y."/>
            <person name="Jogler C."/>
        </authorList>
    </citation>
    <scope>NUCLEOTIDE SEQUENCE [LARGE SCALE GENOMIC DNA]</scope>
    <source>
        <strain evidence="3 4">Poly51</strain>
    </source>
</reference>
<proteinExistence type="predicted"/>
<protein>
    <recommendedName>
        <fullName evidence="5">FG-GAP repeat protein</fullName>
    </recommendedName>
</protein>
<gene>
    <name evidence="3" type="ORF">Poly51_18930</name>
</gene>
<dbReference type="AlphaFoldDB" id="A0A5C6FEG5"/>
<dbReference type="EMBL" id="SJPW01000002">
    <property type="protein sequence ID" value="TWU59107.1"/>
    <property type="molecule type" value="Genomic_DNA"/>
</dbReference>
<dbReference type="SUPFAM" id="SSF69318">
    <property type="entry name" value="Integrin alpha N-terminal domain"/>
    <property type="match status" value="1"/>
</dbReference>
<keyword evidence="4" id="KW-1185">Reference proteome</keyword>
<keyword evidence="1" id="KW-0732">Signal</keyword>
<dbReference type="PANTHER" id="PTHR45460">
    <property type="entry name" value="SIMILAR TO CYSTEINE PROTEINASE"/>
    <property type="match status" value="1"/>
</dbReference>